<organism evidence="1 2">
    <name type="scientific">Azospirillum argentinense</name>
    <dbReference type="NCBI Taxonomy" id="2970906"/>
    <lineage>
        <taxon>Bacteria</taxon>
        <taxon>Pseudomonadati</taxon>
        <taxon>Pseudomonadota</taxon>
        <taxon>Alphaproteobacteria</taxon>
        <taxon>Rhodospirillales</taxon>
        <taxon>Azospirillaceae</taxon>
        <taxon>Azospirillum</taxon>
    </lineage>
</organism>
<name>A0ABW8VE28_9PROT</name>
<comment type="caution">
    <text evidence="1">The sequence shown here is derived from an EMBL/GenBank/DDBJ whole genome shotgun (WGS) entry which is preliminary data.</text>
</comment>
<dbReference type="Proteomes" id="UP001628281">
    <property type="component" value="Unassembled WGS sequence"/>
</dbReference>
<gene>
    <name evidence="1" type="ORF">ACJ41P_26520</name>
</gene>
<proteinExistence type="predicted"/>
<sequence>MKTISDFHRGILVRFLAKFAEAELSGRVLSARDVAVAIGLSENTGPGLRRELVELEWLRVVRQGYVRHPTVVAVTDAGWEVLGGRPAVSPKAKTRACLCCGRTFASDGPHHRICDGCRKTDAYQSGGLDTAYQVPL</sequence>
<evidence type="ECO:0008006" key="3">
    <source>
        <dbReference type="Google" id="ProtNLM"/>
    </source>
</evidence>
<dbReference type="EMBL" id="JBJLSN010000055">
    <property type="protein sequence ID" value="MFL7904710.1"/>
    <property type="molecule type" value="Genomic_DNA"/>
</dbReference>
<accession>A0ABW8VE28</accession>
<keyword evidence="2" id="KW-1185">Reference proteome</keyword>
<evidence type="ECO:0000313" key="1">
    <source>
        <dbReference type="EMBL" id="MFL7904710.1"/>
    </source>
</evidence>
<reference evidence="1 2" key="1">
    <citation type="submission" date="2024-11" db="EMBL/GenBank/DDBJ databases">
        <title>Draft genome sequences of two bacteria associated to sugarcane roots in Colombia.</title>
        <authorList>
            <person name="Pardo-Diaz S."/>
            <person name="Masmela-Mendoza J."/>
            <person name="Delgadillo-Duran P."/>
            <person name="Bautista E.J."/>
            <person name="Rojas-Tapias D.F."/>
        </authorList>
    </citation>
    <scope>NUCLEOTIDE SEQUENCE [LARGE SCALE GENOMIC DNA]</scope>
    <source>
        <strain evidence="1 2">Ap18</strain>
    </source>
</reference>
<dbReference type="RefSeq" id="WP_407825461.1">
    <property type="nucleotide sequence ID" value="NZ_JBJLSN010000055.1"/>
</dbReference>
<evidence type="ECO:0000313" key="2">
    <source>
        <dbReference type="Proteomes" id="UP001628281"/>
    </source>
</evidence>
<protein>
    <recommendedName>
        <fullName evidence="3">Transcriptional regulator</fullName>
    </recommendedName>
</protein>